<dbReference type="GO" id="GO:0071787">
    <property type="term" value="P:endoplasmic reticulum tubular network formation"/>
    <property type="evidence" value="ECO:0007669"/>
    <property type="project" value="TreeGrafter"/>
</dbReference>
<reference evidence="8 9" key="1">
    <citation type="submission" date="2018-10" db="EMBL/GenBank/DDBJ databases">
        <title>Genome assembly for a Yunnan-Guizhou Plateau 3E fish, Anabarilius grahami (Regan), and its evolutionary and genetic applications.</title>
        <authorList>
            <person name="Jiang W."/>
        </authorList>
    </citation>
    <scope>NUCLEOTIDE SEQUENCE [LARGE SCALE GENOMIC DNA]</scope>
    <source>
        <strain evidence="8">AG-KIZ</strain>
        <tissue evidence="8">Muscle</tissue>
    </source>
</reference>
<evidence type="ECO:0000256" key="4">
    <source>
        <dbReference type="ARBA" id="ARBA00022989"/>
    </source>
</evidence>
<dbReference type="PANTHER" id="PTHR45799">
    <property type="entry name" value="RETICULON-LIKE PROTEIN"/>
    <property type="match status" value="1"/>
</dbReference>
<feature type="domain" description="Reticulon" evidence="7">
    <location>
        <begin position="42"/>
        <end position="245"/>
    </location>
</feature>
<dbReference type="OrthoDB" id="567788at2759"/>
<dbReference type="AlphaFoldDB" id="A0A3N0YNP0"/>
<feature type="transmembrane region" description="Helical" evidence="6">
    <location>
        <begin position="174"/>
        <end position="192"/>
    </location>
</feature>
<protein>
    <recommendedName>
        <fullName evidence="6">Reticulon</fullName>
    </recommendedName>
</protein>
<accession>A0A3N0YNP0</accession>
<dbReference type="GO" id="GO:0005789">
    <property type="term" value="C:endoplasmic reticulum membrane"/>
    <property type="evidence" value="ECO:0007669"/>
    <property type="project" value="UniProtKB-SubCell"/>
</dbReference>
<sequence length="245" mass="27454">MAKKSPEGSWSAGRRGGLVWKQEKWPAKVRVFRKTEQHWDRVLDLLYWRDVGTTGLVFTGLVVGLACLFQLSAITILSNLGLGIMAFTLPVRFLYKAMVLVRLSDGSHPFQSYLDEDRTLTDEDTVRMAEQTVLLIATAVTELKRLFFIDSIMDSAKFVVFLYLLTYVGVQANGLTLVMTGVICAFSLPLLYRLQRERIDKIVKAIKKLVDKITEIVDLVVSLAKPPPALAPSPAPTPKLKQKTK</sequence>
<dbReference type="GO" id="GO:0007420">
    <property type="term" value="P:brain development"/>
    <property type="evidence" value="ECO:0007669"/>
    <property type="project" value="TreeGrafter"/>
</dbReference>
<organism evidence="8 9">
    <name type="scientific">Anabarilius grahami</name>
    <name type="common">Kanglang fish</name>
    <name type="synonym">Barilius grahami</name>
    <dbReference type="NCBI Taxonomy" id="495550"/>
    <lineage>
        <taxon>Eukaryota</taxon>
        <taxon>Metazoa</taxon>
        <taxon>Chordata</taxon>
        <taxon>Craniata</taxon>
        <taxon>Vertebrata</taxon>
        <taxon>Euteleostomi</taxon>
        <taxon>Actinopterygii</taxon>
        <taxon>Neopterygii</taxon>
        <taxon>Teleostei</taxon>
        <taxon>Ostariophysi</taxon>
        <taxon>Cypriniformes</taxon>
        <taxon>Xenocyprididae</taxon>
        <taxon>Xenocypridinae</taxon>
        <taxon>Xenocypridinae incertae sedis</taxon>
        <taxon>Anabarilius</taxon>
    </lineage>
</organism>
<keyword evidence="4 6" id="KW-1133">Transmembrane helix</keyword>
<evidence type="ECO:0000313" key="8">
    <source>
        <dbReference type="EMBL" id="ROL47560.1"/>
    </source>
</evidence>
<feature type="transmembrane region" description="Helical" evidence="6">
    <location>
        <begin position="51"/>
        <end position="71"/>
    </location>
</feature>
<evidence type="ECO:0000313" key="9">
    <source>
        <dbReference type="Proteomes" id="UP000281406"/>
    </source>
</evidence>
<feature type="transmembrane region" description="Helical" evidence="6">
    <location>
        <begin position="77"/>
        <end position="95"/>
    </location>
</feature>
<dbReference type="Gene3D" id="1.20.5.2480">
    <property type="match status" value="1"/>
</dbReference>
<keyword evidence="2 6" id="KW-0812">Transmembrane</keyword>
<keyword evidence="5 6" id="KW-0472">Membrane</keyword>
<dbReference type="Pfam" id="PF02453">
    <property type="entry name" value="Reticulon"/>
    <property type="match status" value="1"/>
</dbReference>
<comment type="subcellular location">
    <subcellularLocation>
        <location evidence="1 6">Endoplasmic reticulum membrane</location>
        <topology evidence="1 6">Multi-pass membrane protein</topology>
    </subcellularLocation>
</comment>
<dbReference type="Proteomes" id="UP000281406">
    <property type="component" value="Unassembled WGS sequence"/>
</dbReference>
<evidence type="ECO:0000259" key="7">
    <source>
        <dbReference type="PROSITE" id="PS50845"/>
    </source>
</evidence>
<dbReference type="GO" id="GO:0030182">
    <property type="term" value="P:neuron differentiation"/>
    <property type="evidence" value="ECO:0007669"/>
    <property type="project" value="TreeGrafter"/>
</dbReference>
<dbReference type="EMBL" id="RJVU01035392">
    <property type="protein sequence ID" value="ROL47560.1"/>
    <property type="molecule type" value="Genomic_DNA"/>
</dbReference>
<name>A0A3N0YNP0_ANAGA</name>
<dbReference type="InterPro" id="IPR003388">
    <property type="entry name" value="Reticulon"/>
</dbReference>
<evidence type="ECO:0000256" key="2">
    <source>
        <dbReference type="ARBA" id="ARBA00022692"/>
    </source>
</evidence>
<evidence type="ECO:0000256" key="5">
    <source>
        <dbReference type="ARBA" id="ARBA00023136"/>
    </source>
</evidence>
<dbReference type="GO" id="GO:0014069">
    <property type="term" value="C:postsynaptic density"/>
    <property type="evidence" value="ECO:0007669"/>
    <property type="project" value="TreeGrafter"/>
</dbReference>
<comment type="caution">
    <text evidence="8">The sequence shown here is derived from an EMBL/GenBank/DDBJ whole genome shotgun (WGS) entry which is preliminary data.</text>
</comment>
<dbReference type="InterPro" id="IPR046964">
    <property type="entry name" value="RTN1-4"/>
</dbReference>
<proteinExistence type="predicted"/>
<dbReference type="GO" id="GO:0043005">
    <property type="term" value="C:neuron projection"/>
    <property type="evidence" value="ECO:0007669"/>
    <property type="project" value="TreeGrafter"/>
</dbReference>
<keyword evidence="9" id="KW-1185">Reference proteome</keyword>
<evidence type="ECO:0000256" key="1">
    <source>
        <dbReference type="ARBA" id="ARBA00004477"/>
    </source>
</evidence>
<gene>
    <name evidence="8" type="ORF">DPX16_13275</name>
</gene>
<evidence type="ECO:0000256" key="6">
    <source>
        <dbReference type="RuleBase" id="RU210713"/>
    </source>
</evidence>
<evidence type="ECO:0000256" key="3">
    <source>
        <dbReference type="ARBA" id="ARBA00022824"/>
    </source>
</evidence>
<keyword evidence="3 6" id="KW-0256">Endoplasmic reticulum</keyword>
<dbReference type="PROSITE" id="PS50845">
    <property type="entry name" value="RETICULON"/>
    <property type="match status" value="1"/>
</dbReference>
<dbReference type="PANTHER" id="PTHR45799:SF7">
    <property type="entry name" value="RETICULON"/>
    <property type="match status" value="1"/>
</dbReference>